<proteinExistence type="inferred from homology"/>
<comment type="similarity">
    <text evidence="1">Belongs to the ribonucleoside diphosphate reductase class-2 family.</text>
</comment>
<comment type="catalytic activity">
    <reaction evidence="5">
        <text>a 2'-deoxyribonucleoside 5'-diphosphate + [thioredoxin]-disulfide + H2O = a ribonucleoside 5'-diphosphate + [thioredoxin]-dithiol</text>
        <dbReference type="Rhea" id="RHEA:23252"/>
        <dbReference type="Rhea" id="RHEA-COMP:10698"/>
        <dbReference type="Rhea" id="RHEA-COMP:10700"/>
        <dbReference type="ChEBI" id="CHEBI:15377"/>
        <dbReference type="ChEBI" id="CHEBI:29950"/>
        <dbReference type="ChEBI" id="CHEBI:50058"/>
        <dbReference type="ChEBI" id="CHEBI:57930"/>
        <dbReference type="ChEBI" id="CHEBI:73316"/>
        <dbReference type="EC" id="1.17.4.1"/>
    </reaction>
</comment>
<gene>
    <name evidence="8" type="ORF">SAMN02745174_00770</name>
</gene>
<accession>A0A1T4LAM0</accession>
<feature type="signal peptide" evidence="6">
    <location>
        <begin position="1"/>
        <end position="18"/>
    </location>
</feature>
<keyword evidence="9" id="KW-1185">Reference proteome</keyword>
<feature type="domain" description="TSCPD" evidence="7">
    <location>
        <begin position="29"/>
        <end position="108"/>
    </location>
</feature>
<dbReference type="STRING" id="180163.SAMN02745174_00770"/>
<organism evidence="8 9">
    <name type="scientific">Cetobacterium ceti</name>
    <dbReference type="NCBI Taxonomy" id="180163"/>
    <lineage>
        <taxon>Bacteria</taxon>
        <taxon>Fusobacteriati</taxon>
        <taxon>Fusobacteriota</taxon>
        <taxon>Fusobacteriia</taxon>
        <taxon>Fusobacteriales</taxon>
        <taxon>Fusobacteriaceae</taxon>
        <taxon>Cetobacterium</taxon>
    </lineage>
</organism>
<feature type="chain" id="PRO_5013273048" description="ribonucleoside-diphosphate reductase" evidence="6">
    <location>
        <begin position="19"/>
        <end position="150"/>
    </location>
</feature>
<keyword evidence="3" id="KW-0237">DNA synthesis</keyword>
<keyword evidence="4" id="KW-0547">Nucleotide-binding</keyword>
<evidence type="ECO:0000256" key="2">
    <source>
        <dbReference type="ARBA" id="ARBA00012274"/>
    </source>
</evidence>
<dbReference type="RefSeq" id="WP_078693309.1">
    <property type="nucleotide sequence ID" value="NZ_FUWX01000006.1"/>
</dbReference>
<evidence type="ECO:0000256" key="5">
    <source>
        <dbReference type="ARBA" id="ARBA00047754"/>
    </source>
</evidence>
<protein>
    <recommendedName>
        <fullName evidence="2">ribonucleoside-diphosphate reductase</fullName>
        <ecNumber evidence="2">1.17.4.1</ecNumber>
    </recommendedName>
</protein>
<dbReference type="OrthoDB" id="9801525at2"/>
<dbReference type="InterPro" id="IPR024434">
    <property type="entry name" value="TSCPD_dom"/>
</dbReference>
<name>A0A1T4LAM0_9FUSO</name>
<dbReference type="GO" id="GO:0004748">
    <property type="term" value="F:ribonucleoside-diphosphate reductase activity, thioredoxin disulfide as acceptor"/>
    <property type="evidence" value="ECO:0007669"/>
    <property type="project" value="UniProtKB-EC"/>
</dbReference>
<evidence type="ECO:0000313" key="9">
    <source>
        <dbReference type="Proteomes" id="UP000191153"/>
    </source>
</evidence>
<dbReference type="Proteomes" id="UP000191153">
    <property type="component" value="Unassembled WGS sequence"/>
</dbReference>
<keyword evidence="6" id="KW-0732">Signal</keyword>
<evidence type="ECO:0000256" key="3">
    <source>
        <dbReference type="ARBA" id="ARBA00022634"/>
    </source>
</evidence>
<reference evidence="8 9" key="1">
    <citation type="submission" date="2017-02" db="EMBL/GenBank/DDBJ databases">
        <authorList>
            <person name="Peterson S.W."/>
        </authorList>
    </citation>
    <scope>NUCLEOTIDE SEQUENCE [LARGE SCALE GENOMIC DNA]</scope>
    <source>
        <strain evidence="8 9">ATCC 700028</strain>
    </source>
</reference>
<evidence type="ECO:0000256" key="1">
    <source>
        <dbReference type="ARBA" id="ARBA00007405"/>
    </source>
</evidence>
<dbReference type="EC" id="1.17.4.1" evidence="2"/>
<sequence>MKKKLLFFMAILALSAQGQEIVNKDVKFTEPTYGVCSKEMSVEVKDGKIVSFSAVRGCPGNLLAISKLLPGMEVSRVIELLDDNYCAGAPLEGYTSCMDNLVEMLKYHVYEQGEGHIKEIRSNQKAKKRIDVAYFGHVCSGCGICNGKFA</sequence>
<dbReference type="AlphaFoldDB" id="A0A1T4LAM0"/>
<evidence type="ECO:0000259" key="7">
    <source>
        <dbReference type="Pfam" id="PF12637"/>
    </source>
</evidence>
<evidence type="ECO:0000313" key="8">
    <source>
        <dbReference type="EMBL" id="SJZ51643.1"/>
    </source>
</evidence>
<evidence type="ECO:0000256" key="4">
    <source>
        <dbReference type="ARBA" id="ARBA00022741"/>
    </source>
</evidence>
<dbReference type="EMBL" id="FUWX01000006">
    <property type="protein sequence ID" value="SJZ51643.1"/>
    <property type="molecule type" value="Genomic_DNA"/>
</dbReference>
<evidence type="ECO:0000256" key="6">
    <source>
        <dbReference type="SAM" id="SignalP"/>
    </source>
</evidence>
<dbReference type="GO" id="GO:0000166">
    <property type="term" value="F:nucleotide binding"/>
    <property type="evidence" value="ECO:0007669"/>
    <property type="project" value="UniProtKB-KW"/>
</dbReference>
<dbReference type="GO" id="GO:0071897">
    <property type="term" value="P:DNA biosynthetic process"/>
    <property type="evidence" value="ECO:0007669"/>
    <property type="project" value="UniProtKB-KW"/>
</dbReference>
<dbReference type="Pfam" id="PF12637">
    <property type="entry name" value="TSCPD"/>
    <property type="match status" value="1"/>
</dbReference>